<keyword evidence="2" id="KW-1133">Transmembrane helix</keyword>
<dbReference type="EMBL" id="RBKS01000001">
    <property type="protein sequence ID" value="RKR73654.1"/>
    <property type="molecule type" value="Genomic_DNA"/>
</dbReference>
<evidence type="ECO:0000259" key="3">
    <source>
        <dbReference type="Pfam" id="PF01882"/>
    </source>
</evidence>
<gene>
    <name evidence="4" type="ORF">C8E83_0748</name>
</gene>
<evidence type="ECO:0000256" key="2">
    <source>
        <dbReference type="SAM" id="Phobius"/>
    </source>
</evidence>
<organism evidence="4 5">
    <name type="scientific">Frondihabitans australicus</name>
    <dbReference type="NCBI Taxonomy" id="386892"/>
    <lineage>
        <taxon>Bacteria</taxon>
        <taxon>Bacillati</taxon>
        <taxon>Actinomycetota</taxon>
        <taxon>Actinomycetes</taxon>
        <taxon>Micrococcales</taxon>
        <taxon>Microbacteriaceae</taxon>
        <taxon>Frondihabitans</taxon>
    </lineage>
</organism>
<keyword evidence="2" id="KW-0472">Membrane</keyword>
<sequence>MNAPRRHLPRPTRRGVGVVVAGALLIGVGLGLSSLPLVFAGVALVALVFASLVGVAIRVPSIEVSRRFAPDRAVAGWSVVETVTLVAPGSRSPVSVRVRDTVAWRVMHSSEGRVTTIPGGGAATVSFLLDDLPRGRHRVGPALVDVVEAFGVARRLVSVPGRSELTVLPEVVPVGRGRESRALGETGRQRRDHTSGGQDDPITREYRRGDAMRRVHWKATARQGELMVRQEEQHGLPSARVVLPTDPANWRDAHPALGSKLPVSDGFEWAVSAAASIAIEFGLAGSETRVVTLDGSLLADHDPAMTPLFLEMLADITLGDEVDLLSPEPAPREPVIAVVSSLAPREIDALGRSRGPGVRGVAVVVHLDSDPLTPDDSGEGSPGSVARALRETGWLVVETDSVADVAAVLQTPGVFGG</sequence>
<accession>A0A495ICB8</accession>
<proteinExistence type="predicted"/>
<dbReference type="AlphaFoldDB" id="A0A495ICB8"/>
<feature type="region of interest" description="Disordered" evidence="1">
    <location>
        <begin position="178"/>
        <end position="208"/>
    </location>
</feature>
<dbReference type="RefSeq" id="WP_147430076.1">
    <property type="nucleotide sequence ID" value="NZ_RBKS01000001.1"/>
</dbReference>
<evidence type="ECO:0000313" key="4">
    <source>
        <dbReference type="EMBL" id="RKR73654.1"/>
    </source>
</evidence>
<keyword evidence="5" id="KW-1185">Reference proteome</keyword>
<name>A0A495ICB8_9MICO</name>
<feature type="domain" description="DUF58" evidence="3">
    <location>
        <begin position="203"/>
        <end position="233"/>
    </location>
</feature>
<reference evidence="4 5" key="1">
    <citation type="submission" date="2018-10" db="EMBL/GenBank/DDBJ databases">
        <title>Sequencing the genomes of 1000 actinobacteria strains.</title>
        <authorList>
            <person name="Klenk H.-P."/>
        </authorList>
    </citation>
    <scope>NUCLEOTIDE SEQUENCE [LARGE SCALE GENOMIC DNA]</scope>
    <source>
        <strain evidence="4 5">DSM 17894</strain>
    </source>
</reference>
<feature type="compositionally biased region" description="Basic and acidic residues" evidence="1">
    <location>
        <begin position="178"/>
        <end position="194"/>
    </location>
</feature>
<dbReference type="PANTHER" id="PTHR34351">
    <property type="entry name" value="SLR1927 PROTEIN-RELATED"/>
    <property type="match status" value="1"/>
</dbReference>
<dbReference type="PANTHER" id="PTHR34351:SF1">
    <property type="entry name" value="SLR1927 PROTEIN"/>
    <property type="match status" value="1"/>
</dbReference>
<protein>
    <submittedName>
        <fullName evidence="4">Uncharacterized protein (DUF58 family)</fullName>
    </submittedName>
</protein>
<dbReference type="Proteomes" id="UP000280008">
    <property type="component" value="Unassembled WGS sequence"/>
</dbReference>
<evidence type="ECO:0000313" key="5">
    <source>
        <dbReference type="Proteomes" id="UP000280008"/>
    </source>
</evidence>
<evidence type="ECO:0000256" key="1">
    <source>
        <dbReference type="SAM" id="MobiDB-lite"/>
    </source>
</evidence>
<keyword evidence="2" id="KW-0812">Transmembrane</keyword>
<comment type="caution">
    <text evidence="4">The sequence shown here is derived from an EMBL/GenBank/DDBJ whole genome shotgun (WGS) entry which is preliminary data.</text>
</comment>
<dbReference type="OrthoDB" id="9812729at2"/>
<dbReference type="InterPro" id="IPR002881">
    <property type="entry name" value="DUF58"/>
</dbReference>
<feature type="transmembrane region" description="Helical" evidence="2">
    <location>
        <begin position="12"/>
        <end position="32"/>
    </location>
</feature>
<feature type="transmembrane region" description="Helical" evidence="2">
    <location>
        <begin position="38"/>
        <end position="57"/>
    </location>
</feature>
<dbReference type="Pfam" id="PF01882">
    <property type="entry name" value="DUF58"/>
    <property type="match status" value="1"/>
</dbReference>